<evidence type="ECO:0000313" key="2">
    <source>
        <dbReference type="WBParaSite" id="ACRNAN_scaffold8822.g23048.t1"/>
    </source>
</evidence>
<protein>
    <submittedName>
        <fullName evidence="2">Uncharacterized protein</fullName>
    </submittedName>
</protein>
<proteinExistence type="predicted"/>
<reference evidence="2" key="1">
    <citation type="submission" date="2022-11" db="UniProtKB">
        <authorList>
            <consortium name="WormBaseParasite"/>
        </authorList>
    </citation>
    <scope>IDENTIFICATION</scope>
</reference>
<organism evidence="1 2">
    <name type="scientific">Acrobeloides nanus</name>
    <dbReference type="NCBI Taxonomy" id="290746"/>
    <lineage>
        <taxon>Eukaryota</taxon>
        <taxon>Metazoa</taxon>
        <taxon>Ecdysozoa</taxon>
        <taxon>Nematoda</taxon>
        <taxon>Chromadorea</taxon>
        <taxon>Rhabditida</taxon>
        <taxon>Tylenchina</taxon>
        <taxon>Cephalobomorpha</taxon>
        <taxon>Cephaloboidea</taxon>
        <taxon>Cephalobidae</taxon>
        <taxon>Acrobeloides</taxon>
    </lineage>
</organism>
<dbReference type="Proteomes" id="UP000887540">
    <property type="component" value="Unplaced"/>
</dbReference>
<name>A0A914EJD1_9BILA</name>
<accession>A0A914EJD1</accession>
<evidence type="ECO:0000313" key="1">
    <source>
        <dbReference type="Proteomes" id="UP000887540"/>
    </source>
</evidence>
<keyword evidence="1" id="KW-1185">Reference proteome</keyword>
<sequence length="66" mass="7450">MDSILKAKNGAYKCTECKQLKDQFNLTFKVPEIELRDGKIVGNPDEGHFCRPGFTNYPGTLMAQKI</sequence>
<dbReference type="AlphaFoldDB" id="A0A914EJD1"/>
<dbReference type="WBParaSite" id="ACRNAN_scaffold8822.g23048.t1">
    <property type="protein sequence ID" value="ACRNAN_scaffold8822.g23048.t1"/>
    <property type="gene ID" value="ACRNAN_scaffold8822.g23048"/>
</dbReference>